<organism evidence="1 2">
    <name type="scientific">Pristionchus pacificus</name>
    <name type="common">Parasitic nematode worm</name>
    <dbReference type="NCBI Taxonomy" id="54126"/>
    <lineage>
        <taxon>Eukaryota</taxon>
        <taxon>Metazoa</taxon>
        <taxon>Ecdysozoa</taxon>
        <taxon>Nematoda</taxon>
        <taxon>Chromadorea</taxon>
        <taxon>Rhabditida</taxon>
        <taxon>Rhabditina</taxon>
        <taxon>Diplogasteromorpha</taxon>
        <taxon>Diplogasteroidea</taxon>
        <taxon>Neodiplogasteridae</taxon>
        <taxon>Pristionchus</taxon>
    </lineage>
</organism>
<proteinExistence type="predicted"/>
<accession>A0A2A6C651</accession>
<dbReference type="Gene3D" id="1.25.10.10">
    <property type="entry name" value="Leucine-rich Repeat Variant"/>
    <property type="match status" value="1"/>
</dbReference>
<dbReference type="Proteomes" id="UP000005239">
    <property type="component" value="Unassembled WGS sequence"/>
</dbReference>
<dbReference type="AlphaFoldDB" id="A0A2A6C651"/>
<reference evidence="2" key="1">
    <citation type="journal article" date="2008" name="Nat. Genet.">
        <title>The Pristionchus pacificus genome provides a unique perspective on nematode lifestyle and parasitism.</title>
        <authorList>
            <person name="Dieterich C."/>
            <person name="Clifton S.W."/>
            <person name="Schuster L.N."/>
            <person name="Chinwalla A."/>
            <person name="Delehaunty K."/>
            <person name="Dinkelacker I."/>
            <person name="Fulton L."/>
            <person name="Fulton R."/>
            <person name="Godfrey J."/>
            <person name="Minx P."/>
            <person name="Mitreva M."/>
            <person name="Roeseler W."/>
            <person name="Tian H."/>
            <person name="Witte H."/>
            <person name="Yang S.P."/>
            <person name="Wilson R.K."/>
            <person name="Sommer R.J."/>
        </authorList>
    </citation>
    <scope>NUCLEOTIDE SEQUENCE [LARGE SCALE GENOMIC DNA]</scope>
    <source>
        <strain evidence="2">PS312</strain>
    </source>
</reference>
<dbReference type="InterPro" id="IPR011989">
    <property type="entry name" value="ARM-like"/>
</dbReference>
<dbReference type="SUPFAM" id="SSF48371">
    <property type="entry name" value="ARM repeat"/>
    <property type="match status" value="1"/>
</dbReference>
<protein>
    <submittedName>
        <fullName evidence="1">Uncharacterized protein</fullName>
    </submittedName>
</protein>
<sequence>MSTLNQKGNFIIQFAMGDSAGIDEVATIKFYFEYFTNPDEYREPPEDFDPNLFHIFLRVLSDPASELRVHVSYIIVMLAQTPKLAHAIADKGALGVLVDCVRDPHCQEKVRGNCLLALRDVSKHCSVCNKAIRATDMMEAIETLMRSAPVQSATILGCVASCFCAMMKGKQDIPMTGLIPLIAKAMISHEANSALTGSCLSALAHLASRFTFTDSHHRTAHIQAILAEKDVIMSAFRAIGSGNPTLSRQALSLIGFIISGGTNAQREPLIMYAGFVKMIGECIDSSWSQVRIDASWLLAIVADGPRHHIELVLKEFEVIAQLMPLLDHDDKKLQENMCWIFAGLFGSSADKPELTMEEFVENGVRTIVDFAIKSGAGTQIVNMIRQVLPKQLLTHAEFARIVEQSSRGSRNSKFHLKKKGFLSSLASFTNLACFRAVTPAHTVLENIVKSKKTGNSETMETSINLAALPSDIKIIIAKTIQRYDDSINARLISTSWNTVVTNHLISTRKLISIERVYLHSGNVAVQDYEDYGARHVLFVARSKRVLMHVIIPDEHLERVGVGKWLSIHEEFSSALELSCAPQKFRVWSAPSAFVALVQRRKKEKRRFGLFERFFSSCAHIDTLVLDHMKDKYLTVFDATISKLGEIRISRLEIKEFDVDENMQERILKMVRKHHIKFLAIVCCKLEEHSLAEFLMTLVKLNIKFELHEDKFNRRCYKFRFRLPWKFWTKLRTDFSNQGMSMDWAVAVDTGFNRNVMNSEVMRSMTCVYGNGRAGHSFLMYPQSPCAGENMQFIAYNHQTETSRGKSFPCTLKRYLDEWKISDEFEYKFKGINVSNIAFVTYSSYNHFYEARRAIRSIRSVFKNKIIFYDLGLQAEEIAELANVCNLEIRKFDFTRYPPFVSKLSGYNFKPLIMAEVFSELESYWIVDTSVRFFNVTPFLNEFYANITSGIIETMVLRHPSSHSIFAATHPQMYEYLPIDLPLAKELEMLEANTMFITRSEMSREAVKWNALCALIPDCMTPAGSKQGCWFELDRYNTTANCHRYDQSSINIIMCSLFERDGWRRRDRSHDDSMSNFALVERDEGDVKLLSIPC</sequence>
<gene>
    <name evidence="1" type="primary">WBGene00273045</name>
</gene>
<dbReference type="PANTHER" id="PTHR31389:SF4">
    <property type="entry name" value="LD39211P"/>
    <property type="match status" value="1"/>
</dbReference>
<dbReference type="PANTHER" id="PTHR31389">
    <property type="entry name" value="LD39211P"/>
    <property type="match status" value="1"/>
</dbReference>
<dbReference type="Pfam" id="PF07801">
    <property type="entry name" value="DUF1647"/>
    <property type="match status" value="1"/>
</dbReference>
<dbReference type="EnsemblMetazoa" id="PPA34676.1">
    <property type="protein sequence ID" value="PPA34676.1"/>
    <property type="gene ID" value="WBGene00273045"/>
</dbReference>
<dbReference type="InterPro" id="IPR012444">
    <property type="entry name" value="DUF1647"/>
</dbReference>
<evidence type="ECO:0000313" key="1">
    <source>
        <dbReference type="EnsemblMetazoa" id="PPA34676.1"/>
    </source>
</evidence>
<evidence type="ECO:0000313" key="2">
    <source>
        <dbReference type="Proteomes" id="UP000005239"/>
    </source>
</evidence>
<keyword evidence="2" id="KW-1185">Reference proteome</keyword>
<reference evidence="1" key="2">
    <citation type="submission" date="2022-06" db="UniProtKB">
        <authorList>
            <consortium name="EnsemblMetazoa"/>
        </authorList>
    </citation>
    <scope>IDENTIFICATION</scope>
    <source>
        <strain evidence="1">PS312</strain>
    </source>
</reference>
<accession>A0A8R1YML3</accession>
<dbReference type="OrthoDB" id="5785713at2759"/>
<name>A0A2A6C651_PRIPA</name>
<dbReference type="InterPro" id="IPR016024">
    <property type="entry name" value="ARM-type_fold"/>
</dbReference>